<dbReference type="Proteomes" id="UP000845800">
    <property type="component" value="Unassembled WGS sequence"/>
</dbReference>
<accession>A0A3Z9MKN2</accession>
<comment type="caution">
    <text evidence="2">The sequence shown here is derived from an EMBL/GenBank/DDBJ whole genome shotgun (WGS) entry which is preliminary data.</text>
</comment>
<dbReference type="InterPro" id="IPR003615">
    <property type="entry name" value="HNH_nuc"/>
</dbReference>
<dbReference type="InterPro" id="IPR044925">
    <property type="entry name" value="His-Me_finger_sf"/>
</dbReference>
<dbReference type="GO" id="GO:0004519">
    <property type="term" value="F:endonuclease activity"/>
    <property type="evidence" value="ECO:0007669"/>
    <property type="project" value="UniProtKB-KW"/>
</dbReference>
<dbReference type="EMBL" id="DABERK010000022">
    <property type="protein sequence ID" value="HAI5333570.1"/>
    <property type="molecule type" value="Genomic_DNA"/>
</dbReference>
<protein>
    <submittedName>
        <fullName evidence="2">HNH endonuclease</fullName>
    </submittedName>
</protein>
<evidence type="ECO:0000313" key="2">
    <source>
        <dbReference type="EMBL" id="HAI5333570.1"/>
    </source>
</evidence>
<dbReference type="SUPFAM" id="SSF54060">
    <property type="entry name" value="His-Me finger endonucleases"/>
    <property type="match status" value="1"/>
</dbReference>
<reference evidence="2" key="1">
    <citation type="journal article" date="2018" name="Genome Biol.">
        <title>SKESA: strategic k-mer extension for scrupulous assemblies.</title>
        <authorList>
            <person name="Souvorov A."/>
            <person name="Agarwala R."/>
            <person name="Lipman D.J."/>
        </authorList>
    </citation>
    <scope>NUCLEOTIDE SEQUENCE [LARGE SCALE GENOMIC DNA]</scope>
    <source>
        <strain evidence="2">AMC_487</strain>
    </source>
</reference>
<dbReference type="Gene3D" id="3.90.75.20">
    <property type="match status" value="1"/>
</dbReference>
<keyword evidence="2" id="KW-0255">Endonuclease</keyword>
<name>A0A3Z9MKN2_ECOLX</name>
<organism evidence="2">
    <name type="scientific">Escherichia coli</name>
    <dbReference type="NCBI Taxonomy" id="562"/>
    <lineage>
        <taxon>Bacteria</taxon>
        <taxon>Pseudomonadati</taxon>
        <taxon>Pseudomonadota</taxon>
        <taxon>Gammaproteobacteria</taxon>
        <taxon>Enterobacterales</taxon>
        <taxon>Enterobacteriaceae</taxon>
        <taxon>Escherichia</taxon>
    </lineage>
</organism>
<feature type="domain" description="HNH nuclease" evidence="1">
    <location>
        <begin position="59"/>
        <end position="107"/>
    </location>
</feature>
<dbReference type="Pfam" id="PF13392">
    <property type="entry name" value="HNH_3"/>
    <property type="match status" value="1"/>
</dbReference>
<dbReference type="SMART" id="SM00507">
    <property type="entry name" value="HNHc"/>
    <property type="match status" value="1"/>
</dbReference>
<proteinExistence type="predicted"/>
<keyword evidence="2" id="KW-0540">Nuclease</keyword>
<sequence>MELNEYFEYRDGSLVWKARSSEFFNNKKNRNYHNVWNAKHAGKVAGLLESNGYIRIRINGIKWLAHRIVWVMFNGDIPEGMEIDHINGIRHDNRIENLRLVKKSANQRNRIKLSKNNSSGISGVYFCNTRKRWIAHKRLLNARVQKVCSSFEEAKEVIRKFDEENNITISK</sequence>
<reference evidence="2" key="2">
    <citation type="submission" date="2020-03" db="EMBL/GenBank/DDBJ databases">
        <authorList>
            <consortium name="NCBI Pathogen Detection Project"/>
        </authorList>
    </citation>
    <scope>NUCLEOTIDE SEQUENCE</scope>
    <source>
        <strain evidence="2">AMC_487</strain>
    </source>
</reference>
<dbReference type="AlphaFoldDB" id="A0A3Z9MKN2"/>
<gene>
    <name evidence="2" type="ORF">HJQ60_003590</name>
</gene>
<evidence type="ECO:0000259" key="1">
    <source>
        <dbReference type="SMART" id="SM00507"/>
    </source>
</evidence>
<keyword evidence="2" id="KW-0378">Hydrolase</keyword>
<dbReference type="RefSeq" id="WP_029403254.1">
    <property type="nucleotide sequence ID" value="NZ_BFYK01000007.1"/>
</dbReference>